<dbReference type="InterPro" id="IPR001570">
    <property type="entry name" value="Peptidase_M4_C_domain"/>
</dbReference>
<comment type="caution">
    <text evidence="12">The sequence shown here is derived from an EMBL/GenBank/DDBJ whole genome shotgun (WGS) entry which is preliminary data.</text>
</comment>
<dbReference type="Pfam" id="PF04151">
    <property type="entry name" value="PPC"/>
    <property type="match status" value="1"/>
</dbReference>
<dbReference type="InterPro" id="IPR000601">
    <property type="entry name" value="PKD_dom"/>
</dbReference>
<keyword evidence="5 10" id="KW-0732">Signal</keyword>
<gene>
    <name evidence="12" type="ORF">L2725_05315</name>
</gene>
<keyword evidence="9" id="KW-0865">Zymogen</keyword>
<dbReference type="InterPro" id="IPR035986">
    <property type="entry name" value="PKD_dom_sf"/>
</dbReference>
<evidence type="ECO:0000256" key="2">
    <source>
        <dbReference type="ARBA" id="ARBA00009388"/>
    </source>
</evidence>
<protein>
    <submittedName>
        <fullName evidence="12">M4 family metallopeptidase</fullName>
    </submittedName>
</protein>
<dbReference type="Pfam" id="PF18911">
    <property type="entry name" value="PKD_4"/>
    <property type="match status" value="1"/>
</dbReference>
<dbReference type="SUPFAM" id="SSF49299">
    <property type="entry name" value="PKD domain"/>
    <property type="match status" value="1"/>
</dbReference>
<dbReference type="Gene3D" id="3.10.450.490">
    <property type="match status" value="1"/>
</dbReference>
<comment type="similarity">
    <text evidence="2">Belongs to the peptidase M4 family.</text>
</comment>
<dbReference type="InterPro" id="IPR022409">
    <property type="entry name" value="PKD/Chitinase_dom"/>
</dbReference>
<evidence type="ECO:0000256" key="8">
    <source>
        <dbReference type="ARBA" id="ARBA00023049"/>
    </source>
</evidence>
<dbReference type="Pfam" id="PF02868">
    <property type="entry name" value="Peptidase_M4_C"/>
    <property type="match status" value="1"/>
</dbReference>
<evidence type="ECO:0000256" key="9">
    <source>
        <dbReference type="ARBA" id="ARBA00023145"/>
    </source>
</evidence>
<dbReference type="InterPro" id="IPR050728">
    <property type="entry name" value="Zinc_Metalloprotease_M4"/>
</dbReference>
<comment type="cofactor">
    <cofactor evidence="1">
        <name>Ca(2+)</name>
        <dbReference type="ChEBI" id="CHEBI:29108"/>
    </cofactor>
</comment>
<dbReference type="EMBL" id="JAKIKT010000002">
    <property type="protein sequence ID" value="MCL2913203.1"/>
    <property type="molecule type" value="Genomic_DNA"/>
</dbReference>
<dbReference type="InterPro" id="IPR007280">
    <property type="entry name" value="Peptidase_C_arc/bac"/>
</dbReference>
<dbReference type="PANTHER" id="PTHR33794">
    <property type="entry name" value="BACILLOLYSIN"/>
    <property type="match status" value="1"/>
</dbReference>
<organism evidence="12 13">
    <name type="scientific">Shewanella corallii</name>
    <dbReference type="NCBI Taxonomy" id="560080"/>
    <lineage>
        <taxon>Bacteria</taxon>
        <taxon>Pseudomonadati</taxon>
        <taxon>Pseudomonadota</taxon>
        <taxon>Gammaproteobacteria</taxon>
        <taxon>Alteromonadales</taxon>
        <taxon>Shewanellaceae</taxon>
        <taxon>Shewanella</taxon>
    </lineage>
</organism>
<dbReference type="Proteomes" id="UP001202831">
    <property type="component" value="Unassembled WGS sequence"/>
</dbReference>
<keyword evidence="8" id="KW-0482">Metalloprotease</keyword>
<feature type="signal peptide" evidence="10">
    <location>
        <begin position="1"/>
        <end position="22"/>
    </location>
</feature>
<dbReference type="PRINTS" id="PR00730">
    <property type="entry name" value="THERMOLYSIN"/>
</dbReference>
<evidence type="ECO:0000313" key="13">
    <source>
        <dbReference type="Proteomes" id="UP001202831"/>
    </source>
</evidence>
<dbReference type="CDD" id="cd00146">
    <property type="entry name" value="PKD"/>
    <property type="match status" value="1"/>
</dbReference>
<dbReference type="InterPro" id="IPR013856">
    <property type="entry name" value="Peptidase_M4_domain"/>
</dbReference>
<evidence type="ECO:0000313" key="12">
    <source>
        <dbReference type="EMBL" id="MCL2913203.1"/>
    </source>
</evidence>
<dbReference type="SMART" id="SM00089">
    <property type="entry name" value="PKD"/>
    <property type="match status" value="1"/>
</dbReference>
<evidence type="ECO:0000259" key="11">
    <source>
        <dbReference type="PROSITE" id="PS50093"/>
    </source>
</evidence>
<evidence type="ECO:0000256" key="3">
    <source>
        <dbReference type="ARBA" id="ARBA00022670"/>
    </source>
</evidence>
<keyword evidence="13" id="KW-1185">Reference proteome</keyword>
<dbReference type="Gene3D" id="3.10.450.40">
    <property type="match status" value="1"/>
</dbReference>
<proteinExistence type="inferred from homology"/>
<sequence length="777" mass="83285">MIKTKLTALALAMGCGLSLAHAANVVDVSQVQMLKSGNSPVAMLGLDKGNELKAVRSVNLGKGLTKERLQQYVSGVPVYGMSVAAAKSNKGYSDLSGKVLTGIENAEKFVQPSLSRAQALNLAKTFKSGKAAKNIRNEQAKLWLYPMASGETHLVYITSHVVEDGHHVSRPMSIIDAHSGKVLQSWDGINHAEVGTGPGGNEKTGQYEYGTDFGFNDVEQSGSTCTMNNDNVKTVNLNHGTSGSTAFSYDCPRNTVKEINGAYSPLNDAHFFGGVVYDMYSEWYNTAPLTFQLTMRVHYGNSYENAFWDGSAMTFGDGATTFYPLVSLDVSSHEVSHGFTEQNSNLVYANQSGGMNEAFSDMAGEAAEFFMNGTNDWLVGGTIFKGDGALRYFDDPTRDGRSIGHIDDYADGMDVHFSSGIFNKAFYTLANTDGWDVRKAFEVFVVANQLYWQPNSLMYEGACGVQSAASDKGYSTADVDAAFAVVGLTPCDAPPPPPPPEADPLTNGVPVTGLSGATGNKQYFTLEVPADATDLNFVTAGDSGDADLYVKFGQAPTTSDFDCRSWSGSSNETCAIDPAAEGTYWVMINAYSGYSDLSLTGSYNGDEPTPNEPPVASFDVTWDGAVGSFVSTSTDSDGSIASWSWDFGNGETGSGESVSHRYTASGNYDVTLTVTDDDGAQDSVTQNFDVTVPDSDIMLESTRALKSRRGSVRISLAWEGGSADMYEVYRDDQMVGTTSRERFNDRFRVGGGDSVDVNYRVCEADGACSNTINVTID</sequence>
<evidence type="ECO:0000256" key="4">
    <source>
        <dbReference type="ARBA" id="ARBA00022723"/>
    </source>
</evidence>
<dbReference type="Pfam" id="PF01447">
    <property type="entry name" value="Peptidase_M4"/>
    <property type="match status" value="1"/>
</dbReference>
<dbReference type="PANTHER" id="PTHR33794:SF1">
    <property type="entry name" value="BACILLOLYSIN"/>
    <property type="match status" value="1"/>
</dbReference>
<feature type="chain" id="PRO_5046860458" evidence="10">
    <location>
        <begin position="23"/>
        <end position="777"/>
    </location>
</feature>
<dbReference type="CDD" id="cd09597">
    <property type="entry name" value="M4_TLP"/>
    <property type="match status" value="1"/>
</dbReference>
<keyword evidence="3" id="KW-0645">Protease</keyword>
<evidence type="ECO:0000256" key="10">
    <source>
        <dbReference type="SAM" id="SignalP"/>
    </source>
</evidence>
<dbReference type="Gene3D" id="1.10.390.10">
    <property type="entry name" value="Neutral Protease Domain 2"/>
    <property type="match status" value="1"/>
</dbReference>
<dbReference type="InterPro" id="IPR011096">
    <property type="entry name" value="FTP_domain"/>
</dbReference>
<dbReference type="InterPro" id="IPR027268">
    <property type="entry name" value="Peptidase_M4/M1_CTD_sf"/>
</dbReference>
<reference evidence="12 13" key="1">
    <citation type="submission" date="2022-01" db="EMBL/GenBank/DDBJ databases">
        <title>Whole genome-based taxonomy of the Shewanellaceae.</title>
        <authorList>
            <person name="Martin-Rodriguez A.J."/>
        </authorList>
    </citation>
    <scope>NUCLEOTIDE SEQUENCE [LARGE SCALE GENOMIC DNA]</scope>
    <source>
        <strain evidence="12 13">DSM 21332</strain>
    </source>
</reference>
<dbReference type="PROSITE" id="PS50093">
    <property type="entry name" value="PKD"/>
    <property type="match status" value="1"/>
</dbReference>
<feature type="domain" description="PKD" evidence="11">
    <location>
        <begin position="613"/>
        <end position="697"/>
    </location>
</feature>
<dbReference type="InterPro" id="IPR023612">
    <property type="entry name" value="Peptidase_M4"/>
</dbReference>
<dbReference type="Gene3D" id="2.60.120.380">
    <property type="match status" value="1"/>
</dbReference>
<keyword evidence="4" id="KW-0479">Metal-binding</keyword>
<keyword evidence="6" id="KW-0378">Hydrolase</keyword>
<evidence type="ECO:0000256" key="1">
    <source>
        <dbReference type="ARBA" id="ARBA00001913"/>
    </source>
</evidence>
<dbReference type="Gene3D" id="3.10.170.10">
    <property type="match status" value="1"/>
</dbReference>
<evidence type="ECO:0000256" key="7">
    <source>
        <dbReference type="ARBA" id="ARBA00022833"/>
    </source>
</evidence>
<accession>A0ABT0N435</accession>
<dbReference type="RefSeq" id="WP_249248015.1">
    <property type="nucleotide sequence ID" value="NZ_JAKIKT010000002.1"/>
</dbReference>
<keyword evidence="7" id="KW-0862">Zinc</keyword>
<dbReference type="SUPFAM" id="SSF55486">
    <property type="entry name" value="Metalloproteases ('zincins'), catalytic domain"/>
    <property type="match status" value="1"/>
</dbReference>
<dbReference type="Gene3D" id="2.60.40.10">
    <property type="entry name" value="Immunoglobulins"/>
    <property type="match status" value="1"/>
</dbReference>
<evidence type="ECO:0000256" key="5">
    <source>
        <dbReference type="ARBA" id="ARBA00022729"/>
    </source>
</evidence>
<dbReference type="InterPro" id="IPR013783">
    <property type="entry name" value="Ig-like_fold"/>
</dbReference>
<evidence type="ECO:0000256" key="6">
    <source>
        <dbReference type="ARBA" id="ARBA00022801"/>
    </source>
</evidence>
<dbReference type="Pfam" id="PF07504">
    <property type="entry name" value="FTP"/>
    <property type="match status" value="1"/>
</dbReference>
<name>A0ABT0N435_9GAMM</name>